<dbReference type="InterPro" id="IPR050121">
    <property type="entry name" value="Cytochrome_P450_monoxygenase"/>
</dbReference>
<dbReference type="FunFam" id="1.10.630.10:FF:000076">
    <property type="entry name" value="Cytochrome P450 monooxygenase"/>
    <property type="match status" value="1"/>
</dbReference>
<evidence type="ECO:0000256" key="8">
    <source>
        <dbReference type="ARBA" id="ARBA00022989"/>
    </source>
</evidence>
<dbReference type="InterPro" id="IPR036396">
    <property type="entry name" value="Cyt_P450_sf"/>
</dbReference>
<evidence type="ECO:0000256" key="11">
    <source>
        <dbReference type="ARBA" id="ARBA00023026"/>
    </source>
</evidence>
<evidence type="ECO:0000256" key="3">
    <source>
        <dbReference type="ARBA" id="ARBA00004972"/>
    </source>
</evidence>
<keyword evidence="5 16" id="KW-0349">Heme</keyword>
<dbReference type="Gene3D" id="1.10.630.10">
    <property type="entry name" value="Cytochrome P450"/>
    <property type="match status" value="1"/>
</dbReference>
<evidence type="ECO:0000313" key="18">
    <source>
        <dbReference type="Proteomes" id="UP001285441"/>
    </source>
</evidence>
<dbReference type="GO" id="GO:0016705">
    <property type="term" value="F:oxidoreductase activity, acting on paired donors, with incorporation or reduction of molecular oxygen"/>
    <property type="evidence" value="ECO:0007669"/>
    <property type="project" value="InterPro"/>
</dbReference>
<dbReference type="GO" id="GO:0005506">
    <property type="term" value="F:iron ion binding"/>
    <property type="evidence" value="ECO:0007669"/>
    <property type="project" value="InterPro"/>
</dbReference>
<evidence type="ECO:0000313" key="17">
    <source>
        <dbReference type="EMBL" id="KAK3388000.1"/>
    </source>
</evidence>
<dbReference type="SUPFAM" id="SSF48264">
    <property type="entry name" value="Cytochrome P450"/>
    <property type="match status" value="1"/>
</dbReference>
<comment type="caution">
    <text evidence="17">The sequence shown here is derived from an EMBL/GenBank/DDBJ whole genome shotgun (WGS) entry which is preliminary data.</text>
</comment>
<keyword evidence="12" id="KW-0503">Monooxygenase</keyword>
<evidence type="ECO:0000256" key="13">
    <source>
        <dbReference type="ARBA" id="ARBA00067672"/>
    </source>
</evidence>
<proteinExistence type="inferred from homology"/>
<evidence type="ECO:0000256" key="2">
    <source>
        <dbReference type="ARBA" id="ARBA00004167"/>
    </source>
</evidence>
<keyword evidence="8" id="KW-1133">Transmembrane helix</keyword>
<dbReference type="EMBL" id="JAULSW010000003">
    <property type="protein sequence ID" value="KAK3388000.1"/>
    <property type="molecule type" value="Genomic_DNA"/>
</dbReference>
<keyword evidence="9" id="KW-0560">Oxidoreductase</keyword>
<evidence type="ECO:0000256" key="6">
    <source>
        <dbReference type="ARBA" id="ARBA00022692"/>
    </source>
</evidence>
<keyword evidence="10 16" id="KW-0408">Iron</keyword>
<evidence type="ECO:0000256" key="14">
    <source>
        <dbReference type="ARBA" id="ARBA00068222"/>
    </source>
</evidence>
<dbReference type="CDD" id="cd11060">
    <property type="entry name" value="CYP57A1-like"/>
    <property type="match status" value="1"/>
</dbReference>
<comment type="cofactor">
    <cofactor evidence="1 16">
        <name>heme</name>
        <dbReference type="ChEBI" id="CHEBI:30413"/>
    </cofactor>
</comment>
<name>A0AAE0U2A7_9PEZI</name>
<evidence type="ECO:0000256" key="12">
    <source>
        <dbReference type="ARBA" id="ARBA00023033"/>
    </source>
</evidence>
<protein>
    <recommendedName>
        <fullName evidence="14">Cytochrome P450 monooxygenase ABA1</fullName>
    </recommendedName>
    <alternativeName>
        <fullName evidence="15">Abscisic acid biosynthesis protein 1</fullName>
    </alternativeName>
    <alternativeName>
        <fullName evidence="13">Cytochrome P450 monooxygenase aba1</fullName>
    </alternativeName>
</protein>
<dbReference type="Proteomes" id="UP001285441">
    <property type="component" value="Unassembled WGS sequence"/>
</dbReference>
<organism evidence="17 18">
    <name type="scientific">Podospora didyma</name>
    <dbReference type="NCBI Taxonomy" id="330526"/>
    <lineage>
        <taxon>Eukaryota</taxon>
        <taxon>Fungi</taxon>
        <taxon>Dikarya</taxon>
        <taxon>Ascomycota</taxon>
        <taxon>Pezizomycotina</taxon>
        <taxon>Sordariomycetes</taxon>
        <taxon>Sordariomycetidae</taxon>
        <taxon>Sordariales</taxon>
        <taxon>Podosporaceae</taxon>
        <taxon>Podospora</taxon>
    </lineage>
</organism>
<keyword evidence="11" id="KW-0843">Virulence</keyword>
<keyword evidence="6" id="KW-0812">Transmembrane</keyword>
<keyword evidence="18" id="KW-1185">Reference proteome</keyword>
<keyword evidence="8" id="KW-0472">Membrane</keyword>
<dbReference type="PANTHER" id="PTHR24305:SF236">
    <property type="entry name" value="PISATIN DEMETHYLASE"/>
    <property type="match status" value="1"/>
</dbReference>
<dbReference type="GO" id="GO:0004497">
    <property type="term" value="F:monooxygenase activity"/>
    <property type="evidence" value="ECO:0007669"/>
    <property type="project" value="UniProtKB-KW"/>
</dbReference>
<comment type="subcellular location">
    <subcellularLocation>
        <location evidence="2">Membrane</location>
        <topology evidence="2">Single-pass membrane protein</topology>
    </subcellularLocation>
</comment>
<dbReference type="InterPro" id="IPR002401">
    <property type="entry name" value="Cyt_P450_E_grp-I"/>
</dbReference>
<dbReference type="PRINTS" id="PR00463">
    <property type="entry name" value="EP450I"/>
</dbReference>
<evidence type="ECO:0000256" key="7">
    <source>
        <dbReference type="ARBA" id="ARBA00022723"/>
    </source>
</evidence>
<dbReference type="InterPro" id="IPR001128">
    <property type="entry name" value="Cyt_P450"/>
</dbReference>
<dbReference type="GO" id="GO:0020037">
    <property type="term" value="F:heme binding"/>
    <property type="evidence" value="ECO:0007669"/>
    <property type="project" value="InterPro"/>
</dbReference>
<dbReference type="PRINTS" id="PR00385">
    <property type="entry name" value="P450"/>
</dbReference>
<gene>
    <name evidence="17" type="ORF">B0H63DRAFT_493964</name>
</gene>
<dbReference type="GO" id="GO:0016020">
    <property type="term" value="C:membrane"/>
    <property type="evidence" value="ECO:0007669"/>
    <property type="project" value="UniProtKB-SubCell"/>
</dbReference>
<comment type="similarity">
    <text evidence="4">Belongs to the cytochrome P450 family.</text>
</comment>
<evidence type="ECO:0000256" key="9">
    <source>
        <dbReference type="ARBA" id="ARBA00023002"/>
    </source>
</evidence>
<keyword evidence="7 16" id="KW-0479">Metal-binding</keyword>
<reference evidence="17" key="2">
    <citation type="submission" date="2023-06" db="EMBL/GenBank/DDBJ databases">
        <authorList>
            <consortium name="Lawrence Berkeley National Laboratory"/>
            <person name="Haridas S."/>
            <person name="Hensen N."/>
            <person name="Bonometti L."/>
            <person name="Westerberg I."/>
            <person name="Brannstrom I.O."/>
            <person name="Guillou S."/>
            <person name="Cros-Aarteil S."/>
            <person name="Calhoun S."/>
            <person name="Kuo A."/>
            <person name="Mondo S."/>
            <person name="Pangilinan J."/>
            <person name="Riley R."/>
            <person name="LaButti K."/>
            <person name="Andreopoulos B."/>
            <person name="Lipzen A."/>
            <person name="Chen C."/>
            <person name="Yanf M."/>
            <person name="Daum C."/>
            <person name="Ng V."/>
            <person name="Clum A."/>
            <person name="Steindorff A."/>
            <person name="Ohm R."/>
            <person name="Martin F."/>
            <person name="Silar P."/>
            <person name="Natvig D."/>
            <person name="Lalanne C."/>
            <person name="Gautier V."/>
            <person name="Ament-velasquez S.L."/>
            <person name="Kruys A."/>
            <person name="Hutchinson M.I."/>
            <person name="Powell A.J."/>
            <person name="Barry K."/>
            <person name="Miller A.N."/>
            <person name="Grigoriev I.V."/>
            <person name="Debuchy R."/>
            <person name="Gladieux P."/>
            <person name="Thoren M.H."/>
            <person name="Johannesson H."/>
        </authorList>
    </citation>
    <scope>NUCLEOTIDE SEQUENCE</scope>
    <source>
        <strain evidence="17">CBS 232.78</strain>
    </source>
</reference>
<feature type="binding site" description="axial binding residue" evidence="16">
    <location>
        <position position="454"/>
    </location>
    <ligand>
        <name>heme</name>
        <dbReference type="ChEBI" id="CHEBI:30413"/>
    </ligand>
    <ligandPart>
        <name>Fe</name>
        <dbReference type="ChEBI" id="CHEBI:18248"/>
    </ligandPart>
</feature>
<reference evidence="17" key="1">
    <citation type="journal article" date="2023" name="Mol. Phylogenet. Evol.">
        <title>Genome-scale phylogeny and comparative genomics of the fungal order Sordariales.</title>
        <authorList>
            <person name="Hensen N."/>
            <person name="Bonometti L."/>
            <person name="Westerberg I."/>
            <person name="Brannstrom I.O."/>
            <person name="Guillou S."/>
            <person name="Cros-Aarteil S."/>
            <person name="Calhoun S."/>
            <person name="Haridas S."/>
            <person name="Kuo A."/>
            <person name="Mondo S."/>
            <person name="Pangilinan J."/>
            <person name="Riley R."/>
            <person name="LaButti K."/>
            <person name="Andreopoulos B."/>
            <person name="Lipzen A."/>
            <person name="Chen C."/>
            <person name="Yan M."/>
            <person name="Daum C."/>
            <person name="Ng V."/>
            <person name="Clum A."/>
            <person name="Steindorff A."/>
            <person name="Ohm R.A."/>
            <person name="Martin F."/>
            <person name="Silar P."/>
            <person name="Natvig D.O."/>
            <person name="Lalanne C."/>
            <person name="Gautier V."/>
            <person name="Ament-Velasquez S.L."/>
            <person name="Kruys A."/>
            <person name="Hutchinson M.I."/>
            <person name="Powell A.J."/>
            <person name="Barry K."/>
            <person name="Miller A.N."/>
            <person name="Grigoriev I.V."/>
            <person name="Debuchy R."/>
            <person name="Gladieux P."/>
            <person name="Hiltunen Thoren M."/>
            <person name="Johannesson H."/>
        </authorList>
    </citation>
    <scope>NUCLEOTIDE SEQUENCE</scope>
    <source>
        <strain evidence="17">CBS 232.78</strain>
    </source>
</reference>
<evidence type="ECO:0000256" key="1">
    <source>
        <dbReference type="ARBA" id="ARBA00001971"/>
    </source>
</evidence>
<dbReference type="AlphaFoldDB" id="A0AAE0U2A7"/>
<evidence type="ECO:0000256" key="15">
    <source>
        <dbReference type="ARBA" id="ARBA00079990"/>
    </source>
</evidence>
<dbReference type="PANTHER" id="PTHR24305">
    <property type="entry name" value="CYTOCHROME P450"/>
    <property type="match status" value="1"/>
</dbReference>
<evidence type="ECO:0000256" key="16">
    <source>
        <dbReference type="PIRSR" id="PIRSR602401-1"/>
    </source>
</evidence>
<dbReference type="Pfam" id="PF00067">
    <property type="entry name" value="p450"/>
    <property type="match status" value="1"/>
</dbReference>
<sequence length="514" mass="57501">MGLLLQLYELRWLLATAGLAVYITNKIRAYNRLKAFKGPFSTGWSEAWHAWAILSLKSHLKYKDVIDKYGPIARVGPNDLLTSSPELLAHMSAVRSPYTRGKWYHRATRHQPGIDHLFSELDEDKHTRRRAQLAPGFSGKENPELEASIDTHVSQLIHLIRSKHLSTTRKSKPMDLARKVQFLTLDVISEIGFGQPFGDLVADDDVHGYIAAGEIGLLVITITMALGLTPLMQIPWIASRLGPSEKDTGGFGHMVANARALIKERLKRDTDTRSDMLASFVRHGLSEQELVNESTLQIVAGSDTSAAALRAIMLYVITHPRVYVKLQAEVDAAAPLRNLVPSGEVITDAKARDLPYLNAVIKEGLRIHPPVTDQLPKRVPDGGETVTVEGKQVYLPGGIFVNQAAWPLHMSKTVFGEDADEFRPERWLLETDREKLAAMNRTHELIFGWGRYQCLGKPIAQMEIGKAVFELMRNFDWCLAKPENPWKEANYIGLFTHSDMWVLVTDRVDGGSGH</sequence>
<evidence type="ECO:0000256" key="10">
    <source>
        <dbReference type="ARBA" id="ARBA00023004"/>
    </source>
</evidence>
<evidence type="ECO:0000256" key="4">
    <source>
        <dbReference type="ARBA" id="ARBA00010617"/>
    </source>
</evidence>
<accession>A0AAE0U2A7</accession>
<evidence type="ECO:0000256" key="5">
    <source>
        <dbReference type="ARBA" id="ARBA00022617"/>
    </source>
</evidence>
<comment type="pathway">
    <text evidence="3">Hormone biosynthesis.</text>
</comment>